<evidence type="ECO:0000313" key="1">
    <source>
        <dbReference type="EMBL" id="KAF2446491.1"/>
    </source>
</evidence>
<dbReference type="OrthoDB" id="2583188at2759"/>
<gene>
    <name evidence="1" type="ORF">P171DRAFT_462768</name>
</gene>
<protein>
    <recommendedName>
        <fullName evidence="3">DUF4185 domain-containing protein</fullName>
    </recommendedName>
</protein>
<name>A0A9P4PLP1_9PLEO</name>
<reference evidence="1" key="1">
    <citation type="journal article" date="2020" name="Stud. Mycol.">
        <title>101 Dothideomycetes genomes: a test case for predicting lifestyles and emergence of pathogens.</title>
        <authorList>
            <person name="Haridas S."/>
            <person name="Albert R."/>
            <person name="Binder M."/>
            <person name="Bloem J."/>
            <person name="Labutti K."/>
            <person name="Salamov A."/>
            <person name="Andreopoulos B."/>
            <person name="Baker S."/>
            <person name="Barry K."/>
            <person name="Bills G."/>
            <person name="Bluhm B."/>
            <person name="Cannon C."/>
            <person name="Castanera R."/>
            <person name="Culley D."/>
            <person name="Daum C."/>
            <person name="Ezra D."/>
            <person name="Gonzalez J."/>
            <person name="Henrissat B."/>
            <person name="Kuo A."/>
            <person name="Liang C."/>
            <person name="Lipzen A."/>
            <person name="Lutzoni F."/>
            <person name="Magnuson J."/>
            <person name="Mondo S."/>
            <person name="Nolan M."/>
            <person name="Ohm R."/>
            <person name="Pangilinan J."/>
            <person name="Park H.-J."/>
            <person name="Ramirez L."/>
            <person name="Alfaro M."/>
            <person name="Sun H."/>
            <person name="Tritt A."/>
            <person name="Yoshinaga Y."/>
            <person name="Zwiers L.-H."/>
            <person name="Turgeon B."/>
            <person name="Goodwin S."/>
            <person name="Spatafora J."/>
            <person name="Crous P."/>
            <person name="Grigoriev I."/>
        </authorList>
    </citation>
    <scope>NUCLEOTIDE SEQUENCE</scope>
    <source>
        <strain evidence="1">CBS 690.94</strain>
    </source>
</reference>
<dbReference type="AlphaFoldDB" id="A0A9P4PLP1"/>
<proteinExistence type="predicted"/>
<evidence type="ECO:0008006" key="3">
    <source>
        <dbReference type="Google" id="ProtNLM"/>
    </source>
</evidence>
<accession>A0A9P4PLP1</accession>
<dbReference type="EMBL" id="MU001498">
    <property type="protein sequence ID" value="KAF2446491.1"/>
    <property type="molecule type" value="Genomic_DNA"/>
</dbReference>
<sequence>MDGLKNVFTKLSTTFKSSVSSDERPADIGPPAGVCSNARLAWPPRLTCPPRILGEVKDESGRHYPRDLGRSVELGGHLYYIFGDTFCFNEGSEFVGVTNNSIALIPDSSNPTKSKYYHPDAKVPEFVPYAAEEKRFCERPENIRDNRRLVTWSFGGIIKIPGSKGREGWLFFDPVETLGGSAVRQTGVGVARAKATGPDGKIECERVGKFPLFPADGPLWGNMSNISAPDGWTYLLSGKGLDNYMARIRTYDDFADTGNYQFYKKNGRWESTYAEPHGPFGELAHDVLCGQGQGAIIHVPDFAPLGKEYLWFGCEKFMTSKLYVGAAPRPEGPWDVHSLGEMPKITEHAKTRYCIYPHIWGSDLRQGKMLITWSDDGTMGGKVAAGVFDFAME</sequence>
<comment type="caution">
    <text evidence="1">The sequence shown here is derived from an EMBL/GenBank/DDBJ whole genome shotgun (WGS) entry which is preliminary data.</text>
</comment>
<evidence type="ECO:0000313" key="2">
    <source>
        <dbReference type="Proteomes" id="UP000799764"/>
    </source>
</evidence>
<dbReference type="Proteomes" id="UP000799764">
    <property type="component" value="Unassembled WGS sequence"/>
</dbReference>
<keyword evidence="2" id="KW-1185">Reference proteome</keyword>
<organism evidence="1 2">
    <name type="scientific">Karstenula rhodostoma CBS 690.94</name>
    <dbReference type="NCBI Taxonomy" id="1392251"/>
    <lineage>
        <taxon>Eukaryota</taxon>
        <taxon>Fungi</taxon>
        <taxon>Dikarya</taxon>
        <taxon>Ascomycota</taxon>
        <taxon>Pezizomycotina</taxon>
        <taxon>Dothideomycetes</taxon>
        <taxon>Pleosporomycetidae</taxon>
        <taxon>Pleosporales</taxon>
        <taxon>Massarineae</taxon>
        <taxon>Didymosphaeriaceae</taxon>
        <taxon>Karstenula</taxon>
    </lineage>
</organism>